<keyword evidence="3" id="KW-1003">Cell membrane</keyword>
<keyword evidence="5 10" id="KW-0732">Signal</keyword>
<evidence type="ECO:0000313" key="16">
    <source>
        <dbReference type="EMBL" id="MCX2524613.1"/>
    </source>
</evidence>
<keyword evidence="4 9" id="KW-0812">Transmembrane</keyword>
<accession>A0AA41ZIP6</accession>
<keyword evidence="7 9" id="KW-0472">Membrane</keyword>
<feature type="transmembrane region" description="Helical" evidence="9">
    <location>
        <begin position="650"/>
        <end position="672"/>
    </location>
</feature>
<comment type="subcellular location">
    <subcellularLocation>
        <location evidence="1">Cell membrane</location>
        <topology evidence="1">Multi-pass membrane protein</topology>
    </subcellularLocation>
</comment>
<dbReference type="GO" id="GO:0008381">
    <property type="term" value="F:mechanosensitive monoatomic ion channel activity"/>
    <property type="evidence" value="ECO:0007669"/>
    <property type="project" value="UniProtKB-ARBA"/>
</dbReference>
<dbReference type="InterPro" id="IPR023408">
    <property type="entry name" value="MscS_beta-dom_sf"/>
</dbReference>
<dbReference type="Gene3D" id="2.30.30.60">
    <property type="match status" value="1"/>
</dbReference>
<proteinExistence type="inferred from homology"/>
<feature type="transmembrane region" description="Helical" evidence="9">
    <location>
        <begin position="719"/>
        <end position="738"/>
    </location>
</feature>
<evidence type="ECO:0000259" key="11">
    <source>
        <dbReference type="Pfam" id="PF00924"/>
    </source>
</evidence>
<reference evidence="16" key="1">
    <citation type="submission" date="2022-11" db="EMBL/GenBank/DDBJ databases">
        <title>Larsenimonas rhizosphaerae sp. nov., isolated from a tidal mudflat.</title>
        <authorList>
            <person name="Lee S.D."/>
            <person name="Kim I.S."/>
        </authorList>
    </citation>
    <scope>NUCLEOTIDE SEQUENCE</scope>
    <source>
        <strain evidence="16">GH2-1</strain>
    </source>
</reference>
<comment type="caution">
    <text evidence="16">The sequence shown here is derived from an EMBL/GenBank/DDBJ whole genome shotgun (WGS) entry which is preliminary data.</text>
</comment>
<evidence type="ECO:0000256" key="8">
    <source>
        <dbReference type="SAM" id="Coils"/>
    </source>
</evidence>
<feature type="domain" description="Mechanosensitive ion channel MscS" evidence="11">
    <location>
        <begin position="923"/>
        <end position="988"/>
    </location>
</feature>
<feature type="transmembrane region" description="Helical" evidence="9">
    <location>
        <begin position="907"/>
        <end position="935"/>
    </location>
</feature>
<dbReference type="Pfam" id="PF21088">
    <property type="entry name" value="MS_channel_1st"/>
    <property type="match status" value="1"/>
</dbReference>
<dbReference type="Pfam" id="PF12794">
    <property type="entry name" value="MscS_TM"/>
    <property type="match status" value="1"/>
</dbReference>
<dbReference type="GO" id="GO:0009992">
    <property type="term" value="P:intracellular water homeostasis"/>
    <property type="evidence" value="ECO:0007669"/>
    <property type="project" value="TreeGrafter"/>
</dbReference>
<evidence type="ECO:0000256" key="7">
    <source>
        <dbReference type="ARBA" id="ARBA00023136"/>
    </source>
</evidence>
<dbReference type="FunFam" id="1.10.287.1260:FF:000002">
    <property type="entry name" value="Potassium efflux system KefA"/>
    <property type="match status" value="1"/>
</dbReference>
<evidence type="ECO:0000256" key="1">
    <source>
        <dbReference type="ARBA" id="ARBA00004651"/>
    </source>
</evidence>
<feature type="transmembrane region" description="Helical" evidence="9">
    <location>
        <begin position="874"/>
        <end position="895"/>
    </location>
</feature>
<dbReference type="Gene3D" id="1.10.287.1260">
    <property type="match status" value="1"/>
</dbReference>
<feature type="domain" description="Mechanosensitive ion channel MscS C-terminal" evidence="14">
    <location>
        <begin position="996"/>
        <end position="1079"/>
    </location>
</feature>
<dbReference type="Pfam" id="PF12795">
    <property type="entry name" value="MscS_porin"/>
    <property type="match status" value="1"/>
</dbReference>
<dbReference type="Proteomes" id="UP001165678">
    <property type="component" value="Unassembled WGS sequence"/>
</dbReference>
<dbReference type="SUPFAM" id="SSF50182">
    <property type="entry name" value="Sm-like ribonucleoproteins"/>
    <property type="match status" value="1"/>
</dbReference>
<feature type="domain" description="Mechanosensitive ion channel transmembrane helices 2/3" evidence="15">
    <location>
        <begin position="881"/>
        <end position="921"/>
    </location>
</feature>
<evidence type="ECO:0000259" key="13">
    <source>
        <dbReference type="Pfam" id="PF12795"/>
    </source>
</evidence>
<protein>
    <submittedName>
        <fullName evidence="16">Mechanosensitive channel MscK</fullName>
    </submittedName>
</protein>
<evidence type="ECO:0000259" key="14">
    <source>
        <dbReference type="Pfam" id="PF21082"/>
    </source>
</evidence>
<dbReference type="Gene3D" id="3.30.70.100">
    <property type="match status" value="1"/>
</dbReference>
<feature type="transmembrane region" description="Helical" evidence="9">
    <location>
        <begin position="789"/>
        <end position="813"/>
    </location>
</feature>
<feature type="transmembrane region" description="Helical" evidence="9">
    <location>
        <begin position="496"/>
        <end position="514"/>
    </location>
</feature>
<keyword evidence="8" id="KW-0175">Coiled coil</keyword>
<feature type="signal peptide" evidence="10">
    <location>
        <begin position="1"/>
        <end position="28"/>
    </location>
</feature>
<dbReference type="GO" id="GO:0005886">
    <property type="term" value="C:plasma membrane"/>
    <property type="evidence" value="ECO:0007669"/>
    <property type="project" value="UniProtKB-SubCell"/>
</dbReference>
<evidence type="ECO:0000256" key="2">
    <source>
        <dbReference type="ARBA" id="ARBA00008017"/>
    </source>
</evidence>
<dbReference type="InterPro" id="IPR025692">
    <property type="entry name" value="MscS_IM_dom1"/>
</dbReference>
<comment type="similarity">
    <text evidence="2">Belongs to the MscS (TC 1.A.23) family.</text>
</comment>
<dbReference type="Pfam" id="PF00924">
    <property type="entry name" value="MS_channel_2nd"/>
    <property type="match status" value="1"/>
</dbReference>
<dbReference type="InterPro" id="IPR011066">
    <property type="entry name" value="MscS_channel_C_sf"/>
</dbReference>
<feature type="coiled-coil region" evidence="8">
    <location>
        <begin position="234"/>
        <end position="297"/>
    </location>
</feature>
<evidence type="ECO:0000256" key="10">
    <source>
        <dbReference type="SAM" id="SignalP"/>
    </source>
</evidence>
<evidence type="ECO:0000259" key="15">
    <source>
        <dbReference type="Pfam" id="PF21088"/>
    </source>
</evidence>
<dbReference type="Pfam" id="PF21082">
    <property type="entry name" value="MS_channel_3rd"/>
    <property type="match status" value="1"/>
</dbReference>
<feature type="transmembrane region" description="Helical" evidence="9">
    <location>
        <begin position="543"/>
        <end position="567"/>
    </location>
</feature>
<dbReference type="InterPro" id="IPR011014">
    <property type="entry name" value="MscS_channel_TM-2"/>
</dbReference>
<sequence length="1109" mass="123055">MTGQGWCGVLKALVVMACLWIASDAALAQDTSIPEAATLEQQIARLSSTASSNADDKRELATLEATLDDRTALTSLRAQLEDLDDRINHAASRQRRYREALRSLNESASADTDALQTKSLSELVDRAGKSIELLKQRQSTMADTNRALINAQTLPERAQSVISNAQNDLQAIESTLGSNEDESGQPLSDVMRQSLVVRKALLNQRIDYNRRQLENNTALRDVALAHRELLDRQIEQENNNLLVLQSLINQKRRDQSEKAIADATRTDGEATLDSPLIEQALDRNRALSRKLLDTTDRVNTLIRESISASTELDNVRQVQRTLREQIDAVKGSLLLSRILRQQRDDLADVKMDRGLKEEIGQVRLEQFDLSQTRDALASPDTFLSQQMKEANVAEVSDQVRSSLMQLYAARRDLLDQLDREYGNLLGRAIDLQLNQQQLVSISDSVNHTIQEQLFWAANGQPLGVGWLRALPSSLWRDLNDPSWGNAVASLWQVPSLRALVMLLPLGLAGLVAFFRRRIKKRLLMLHDEVGRLKRDSQLHTPKAILLNWILSSTGPLLLGALGGLLHYGGEGFSLSLGKGLLRLSLAWGVFALMRRLLVRDGVAERHFHWAPGYVARLRSLFLWLGMAMIPVLMITALAENADSQLADHPAGLLLLLIGLVAMSVFLVRVVLAHTPYIGVRLFRLLLGLVLAMVPLILGVLVCLGYEYTALRLTGRFINTLYIFALWIVVEASVVRGLAVAARRLAYRRAVARRRAQVQEGAEGGGLDTIEEPPLDMEQVNQQSLRLSKLILILSFSALLYVIWADLLAVLSYLDTVTVWTIHAASAADGEMTQVSLANVLIALATFGLMSVMARNLPGLLEVMVLSRMSLKPGTAYAVTSLLSYVIVVSGIVYALSTLGVAWAKLQWLVAALGVGLGFGLQEIFANFISGLIILFERPIRIGDTITLGELHGAVSRIRIRATTVTDFDRKEIIIPNKTFVTDRLINWSLSDNITRVVLKFGVAHGANLDEVHTLLLKACQDNARVLRDPEPLVFCMAYNVNAFDFEVRVHVSDLGDRLPVTDEINRCVDRMFREAGIRIAFQQMDVWLHNQQGQASCVQTRQTPDPSSP</sequence>
<dbReference type="PANTHER" id="PTHR30347">
    <property type="entry name" value="POTASSIUM CHANNEL RELATED"/>
    <property type="match status" value="1"/>
</dbReference>
<feature type="transmembrane region" description="Helical" evidence="9">
    <location>
        <begin position="579"/>
        <end position="598"/>
    </location>
</feature>
<evidence type="ECO:0000256" key="4">
    <source>
        <dbReference type="ARBA" id="ARBA00022692"/>
    </source>
</evidence>
<feature type="domain" description="Mechanosensitive ion channel inner membrane" evidence="12">
    <location>
        <begin position="502"/>
        <end position="819"/>
    </location>
</feature>
<dbReference type="RefSeq" id="WP_265896367.1">
    <property type="nucleotide sequence ID" value="NZ_JAPIVE010000003.1"/>
</dbReference>
<dbReference type="NCBIfam" id="NF008438">
    <property type="entry name" value="PRK11281.1"/>
    <property type="match status" value="1"/>
</dbReference>
<organism evidence="16 17">
    <name type="scientific">Larsenimonas rhizosphaerae</name>
    <dbReference type="NCBI Taxonomy" id="2944682"/>
    <lineage>
        <taxon>Bacteria</taxon>
        <taxon>Pseudomonadati</taxon>
        <taxon>Pseudomonadota</taxon>
        <taxon>Gammaproteobacteria</taxon>
        <taxon>Oceanospirillales</taxon>
        <taxon>Halomonadaceae</taxon>
        <taxon>Larsenimonas</taxon>
    </lineage>
</organism>
<dbReference type="InterPro" id="IPR024393">
    <property type="entry name" value="MscS_porin"/>
</dbReference>
<gene>
    <name evidence="16" type="primary">mscK</name>
    <name evidence="16" type="ORF">OQ287_10190</name>
</gene>
<evidence type="ECO:0000313" key="17">
    <source>
        <dbReference type="Proteomes" id="UP001165678"/>
    </source>
</evidence>
<dbReference type="SUPFAM" id="SSF82861">
    <property type="entry name" value="Mechanosensitive channel protein MscS (YggB), transmembrane region"/>
    <property type="match status" value="1"/>
</dbReference>
<keyword evidence="6 9" id="KW-1133">Transmembrane helix</keyword>
<evidence type="ECO:0000256" key="6">
    <source>
        <dbReference type="ARBA" id="ARBA00022989"/>
    </source>
</evidence>
<evidence type="ECO:0000256" key="5">
    <source>
        <dbReference type="ARBA" id="ARBA00022729"/>
    </source>
</evidence>
<feature type="transmembrane region" description="Helical" evidence="9">
    <location>
        <begin position="833"/>
        <end position="853"/>
    </location>
</feature>
<dbReference type="InterPro" id="IPR006685">
    <property type="entry name" value="MscS_channel_2nd"/>
</dbReference>
<name>A0AA41ZIP6_9GAMM</name>
<dbReference type="InterPro" id="IPR052702">
    <property type="entry name" value="MscS-like_channel"/>
</dbReference>
<dbReference type="AlphaFoldDB" id="A0AA41ZIP6"/>
<dbReference type="InterPro" id="IPR049142">
    <property type="entry name" value="MS_channel_1st"/>
</dbReference>
<feature type="transmembrane region" description="Helical" evidence="9">
    <location>
        <begin position="684"/>
        <end position="707"/>
    </location>
</feature>
<dbReference type="InterPro" id="IPR010920">
    <property type="entry name" value="LSM_dom_sf"/>
</dbReference>
<evidence type="ECO:0000256" key="3">
    <source>
        <dbReference type="ARBA" id="ARBA00022475"/>
    </source>
</evidence>
<feature type="transmembrane region" description="Helical" evidence="9">
    <location>
        <begin position="619"/>
        <end position="638"/>
    </location>
</feature>
<dbReference type="EMBL" id="JAPIVE010000003">
    <property type="protein sequence ID" value="MCX2524613.1"/>
    <property type="molecule type" value="Genomic_DNA"/>
</dbReference>
<dbReference type="SUPFAM" id="SSF82689">
    <property type="entry name" value="Mechanosensitive channel protein MscS (YggB), C-terminal domain"/>
    <property type="match status" value="1"/>
</dbReference>
<feature type="chain" id="PRO_5041273731" evidence="10">
    <location>
        <begin position="29"/>
        <end position="1109"/>
    </location>
</feature>
<dbReference type="InterPro" id="IPR049278">
    <property type="entry name" value="MS_channel_C"/>
</dbReference>
<feature type="domain" description="Mechanosensitive ion channel MscS porin" evidence="13">
    <location>
        <begin position="42"/>
        <end position="279"/>
    </location>
</feature>
<keyword evidence="17" id="KW-1185">Reference proteome</keyword>
<evidence type="ECO:0000256" key="9">
    <source>
        <dbReference type="SAM" id="Phobius"/>
    </source>
</evidence>
<dbReference type="PANTHER" id="PTHR30347:SF1">
    <property type="entry name" value="MECHANOSENSITIVE CHANNEL MSCK"/>
    <property type="match status" value="1"/>
</dbReference>
<evidence type="ECO:0000259" key="12">
    <source>
        <dbReference type="Pfam" id="PF12794"/>
    </source>
</evidence>